<feature type="non-terminal residue" evidence="1">
    <location>
        <position position="1"/>
    </location>
</feature>
<keyword evidence="2" id="KW-1185">Reference proteome</keyword>
<evidence type="ECO:0000313" key="2">
    <source>
        <dbReference type="Proteomes" id="UP001233999"/>
    </source>
</evidence>
<proteinExistence type="predicted"/>
<feature type="non-terminal residue" evidence="1">
    <location>
        <position position="76"/>
    </location>
</feature>
<reference evidence="1" key="1">
    <citation type="journal article" date="2023" name="IScience">
        <title>Live-bearing cockroach genome reveals convergent evolutionary mechanisms linked to viviparity in insects and beyond.</title>
        <authorList>
            <person name="Fouks B."/>
            <person name="Harrison M.C."/>
            <person name="Mikhailova A.A."/>
            <person name="Marchal E."/>
            <person name="English S."/>
            <person name="Carruthers M."/>
            <person name="Jennings E.C."/>
            <person name="Chiamaka E.L."/>
            <person name="Frigard R.A."/>
            <person name="Pippel M."/>
            <person name="Attardo G.M."/>
            <person name="Benoit J.B."/>
            <person name="Bornberg-Bauer E."/>
            <person name="Tobe S.S."/>
        </authorList>
    </citation>
    <scope>NUCLEOTIDE SEQUENCE</scope>
    <source>
        <strain evidence="1">Stay&amp;Tobe</strain>
    </source>
</reference>
<dbReference type="AlphaFoldDB" id="A0AAD8AHA7"/>
<reference evidence="1" key="2">
    <citation type="submission" date="2023-05" db="EMBL/GenBank/DDBJ databases">
        <authorList>
            <person name="Fouks B."/>
        </authorList>
    </citation>
    <scope>NUCLEOTIDE SEQUENCE</scope>
    <source>
        <strain evidence="1">Stay&amp;Tobe</strain>
        <tissue evidence="1">Testes</tissue>
    </source>
</reference>
<gene>
    <name evidence="1" type="ORF">L9F63_026798</name>
</gene>
<accession>A0AAD8AHA7</accession>
<comment type="caution">
    <text evidence="1">The sequence shown here is derived from an EMBL/GenBank/DDBJ whole genome shotgun (WGS) entry which is preliminary data.</text>
</comment>
<sequence>SHLHLIPLYSNIFRPARIVQSSIYGYLQENTLWSIIEIGSRYFFLKKVIQINYFLSHFRLQTYVLETVRLELATKY</sequence>
<organism evidence="1 2">
    <name type="scientific">Diploptera punctata</name>
    <name type="common">Pacific beetle cockroach</name>
    <dbReference type="NCBI Taxonomy" id="6984"/>
    <lineage>
        <taxon>Eukaryota</taxon>
        <taxon>Metazoa</taxon>
        <taxon>Ecdysozoa</taxon>
        <taxon>Arthropoda</taxon>
        <taxon>Hexapoda</taxon>
        <taxon>Insecta</taxon>
        <taxon>Pterygota</taxon>
        <taxon>Neoptera</taxon>
        <taxon>Polyneoptera</taxon>
        <taxon>Dictyoptera</taxon>
        <taxon>Blattodea</taxon>
        <taxon>Blaberoidea</taxon>
        <taxon>Blaberidae</taxon>
        <taxon>Diplopterinae</taxon>
        <taxon>Diploptera</taxon>
    </lineage>
</organism>
<dbReference type="Proteomes" id="UP001233999">
    <property type="component" value="Unassembled WGS sequence"/>
</dbReference>
<evidence type="ECO:0000313" key="1">
    <source>
        <dbReference type="EMBL" id="KAJ9598097.1"/>
    </source>
</evidence>
<name>A0AAD8AHA7_DIPPU</name>
<protein>
    <submittedName>
        <fullName evidence="1">Uncharacterized protein</fullName>
    </submittedName>
</protein>
<dbReference type="EMBL" id="JASPKZ010001341">
    <property type="protein sequence ID" value="KAJ9598097.1"/>
    <property type="molecule type" value="Genomic_DNA"/>
</dbReference>